<dbReference type="Proteomes" id="UP000028703">
    <property type="component" value="Unassembled WGS sequence"/>
</dbReference>
<evidence type="ECO:0000313" key="3">
    <source>
        <dbReference type="Proteomes" id="UP000028703"/>
    </source>
</evidence>
<comment type="caution">
    <text evidence="2">The sequence shown here is derived from an EMBL/GenBank/DDBJ whole genome shotgun (WGS) entry which is preliminary data.</text>
</comment>
<keyword evidence="1" id="KW-1133">Transmembrane helix</keyword>
<keyword evidence="3" id="KW-1185">Reference proteome</keyword>
<keyword evidence="1" id="KW-0472">Membrane</keyword>
<evidence type="ECO:0000256" key="1">
    <source>
        <dbReference type="SAM" id="Phobius"/>
    </source>
</evidence>
<reference evidence="2 3" key="1">
    <citation type="submission" date="2014-07" db="EMBL/GenBank/DDBJ databases">
        <title>Genome of Chryseobacterium luteum DSM 18605.</title>
        <authorList>
            <person name="Stropko S.J."/>
            <person name="Pipes S.E."/>
            <person name="Newman J.D."/>
        </authorList>
    </citation>
    <scope>NUCLEOTIDE SEQUENCE [LARGE SCALE GENOMIC DNA]</scope>
    <source>
        <strain evidence="2 3">DSM 18605</strain>
    </source>
</reference>
<gene>
    <name evidence="2" type="ORF">IX38_16810</name>
</gene>
<evidence type="ECO:0000313" key="2">
    <source>
        <dbReference type="EMBL" id="KFF01727.1"/>
    </source>
</evidence>
<feature type="transmembrane region" description="Helical" evidence="1">
    <location>
        <begin position="37"/>
        <end position="59"/>
    </location>
</feature>
<organism evidence="2 3">
    <name type="scientific">Chryseobacterium luteum</name>
    <dbReference type="NCBI Taxonomy" id="421531"/>
    <lineage>
        <taxon>Bacteria</taxon>
        <taxon>Pseudomonadati</taxon>
        <taxon>Bacteroidota</taxon>
        <taxon>Flavobacteriia</taxon>
        <taxon>Flavobacteriales</taxon>
        <taxon>Weeksellaceae</taxon>
        <taxon>Chryseobacterium group</taxon>
        <taxon>Chryseobacterium</taxon>
    </lineage>
</organism>
<name>A0A085ZBB3_9FLAO</name>
<dbReference type="EMBL" id="JPRO01000015">
    <property type="protein sequence ID" value="KFF01727.1"/>
    <property type="molecule type" value="Genomic_DNA"/>
</dbReference>
<keyword evidence="1" id="KW-0812">Transmembrane</keyword>
<sequence length="63" mass="7269">MVTVVVFANPIKRDFLYNIASIISDKFVLVSLFVGEVFFLLIIIEIDFYVVFILFFGALEFVL</sequence>
<dbReference type="AlphaFoldDB" id="A0A085ZBB3"/>
<accession>A0A085ZBB3</accession>
<proteinExistence type="predicted"/>
<protein>
    <submittedName>
        <fullName evidence="2">Uncharacterized protein</fullName>
    </submittedName>
</protein>